<feature type="transmembrane region" description="Helical" evidence="1">
    <location>
        <begin position="7"/>
        <end position="25"/>
    </location>
</feature>
<evidence type="ECO:0000313" key="2">
    <source>
        <dbReference type="EMBL" id="MDK9579953.1"/>
    </source>
</evidence>
<dbReference type="RefSeq" id="WP_285152382.1">
    <property type="nucleotide sequence ID" value="NZ_JASSPP010000001.1"/>
</dbReference>
<evidence type="ECO:0000313" key="3">
    <source>
        <dbReference type="Proteomes" id="UP001225134"/>
    </source>
</evidence>
<keyword evidence="1" id="KW-1133">Transmembrane helix</keyword>
<name>A0ABT7HHF4_9FUSO</name>
<reference evidence="2 3" key="1">
    <citation type="submission" date="2023-06" db="EMBL/GenBank/DDBJ databases">
        <title>Antibody response to the Sneathia vaginalis cytopathogenic toxin A during pregnancy.</title>
        <authorList>
            <person name="Mccoy Z.T."/>
            <person name="Serrano M.G."/>
            <person name="Spaine K."/>
            <person name="Edwards D.J."/>
            <person name="Buck G.A."/>
            <person name="Jefferson K."/>
        </authorList>
    </citation>
    <scope>NUCLEOTIDE SEQUENCE [LARGE SCALE GENOMIC DNA]</scope>
    <source>
        <strain evidence="2 3">CCUG 42621</strain>
    </source>
</reference>
<dbReference type="Proteomes" id="UP001225134">
    <property type="component" value="Unassembled WGS sequence"/>
</dbReference>
<evidence type="ECO:0000256" key="1">
    <source>
        <dbReference type="SAM" id="Phobius"/>
    </source>
</evidence>
<keyword evidence="1" id="KW-0812">Transmembrane</keyword>
<keyword evidence="3" id="KW-1185">Reference proteome</keyword>
<sequence length="205" mass="23565">MKKMYDIVIAIILAFGAIISVAIFSNTIDKLNKKNQVVIVKGYAQVDRPVEEYNFVMSIKSKAKDVSSVYNALYEKEDRISANIDYKYTKEDVDLEALSPQGYELTCNYIFHSYKLEDIKKIREEVNKISVQYKDVELNDIQEVYADVDENDLINQAIKDAKKKAYILVKENKKSLGSLIKIKQDKIIKNDKIVSVTVTVTYEIN</sequence>
<keyword evidence="1" id="KW-0472">Membrane</keyword>
<comment type="caution">
    <text evidence="2">The sequence shown here is derived from an EMBL/GenBank/DDBJ whole genome shotgun (WGS) entry which is preliminary data.</text>
</comment>
<dbReference type="Pfam" id="PF04402">
    <property type="entry name" value="SIMPL"/>
    <property type="match status" value="1"/>
</dbReference>
<protein>
    <submittedName>
        <fullName evidence="2">SIMPL domain-containing protein</fullName>
    </submittedName>
</protein>
<proteinExistence type="predicted"/>
<organism evidence="2 3">
    <name type="scientific">Sneathia sanguinegens</name>
    <dbReference type="NCBI Taxonomy" id="40543"/>
    <lineage>
        <taxon>Bacteria</taxon>
        <taxon>Fusobacteriati</taxon>
        <taxon>Fusobacteriota</taxon>
        <taxon>Fusobacteriia</taxon>
        <taxon>Fusobacteriales</taxon>
        <taxon>Leptotrichiaceae</taxon>
        <taxon>Sneathia</taxon>
    </lineage>
</organism>
<dbReference type="EMBL" id="JASSPP010000001">
    <property type="protein sequence ID" value="MDK9579953.1"/>
    <property type="molecule type" value="Genomic_DNA"/>
</dbReference>
<gene>
    <name evidence="2" type="ORF">QQA45_00190</name>
</gene>
<accession>A0ABT7HHF4</accession>
<dbReference type="InterPro" id="IPR007497">
    <property type="entry name" value="SIMPL/DUF541"/>
</dbReference>